<proteinExistence type="predicted"/>
<dbReference type="InterPro" id="IPR011992">
    <property type="entry name" value="EF-hand-dom_pair"/>
</dbReference>
<comment type="caution">
    <text evidence="1">The sequence shown here is derived from an EMBL/GenBank/DDBJ whole genome shotgun (WGS) entry which is preliminary data.</text>
</comment>
<dbReference type="Gene3D" id="1.10.238.10">
    <property type="entry name" value="EF-hand"/>
    <property type="match status" value="1"/>
</dbReference>
<keyword evidence="2" id="KW-1185">Reference proteome</keyword>
<name>A0A1V9YGK2_ACHHY</name>
<dbReference type="EMBL" id="JNBR01001831">
    <property type="protein sequence ID" value="OQR84864.1"/>
    <property type="molecule type" value="Genomic_DNA"/>
</dbReference>
<dbReference type="SUPFAM" id="SSF47473">
    <property type="entry name" value="EF-hand"/>
    <property type="match status" value="1"/>
</dbReference>
<evidence type="ECO:0000313" key="1">
    <source>
        <dbReference type="EMBL" id="OQR84864.1"/>
    </source>
</evidence>
<accession>A0A1V9YGK2</accession>
<gene>
    <name evidence="1" type="ORF">ACHHYP_12586</name>
</gene>
<evidence type="ECO:0000313" key="2">
    <source>
        <dbReference type="Proteomes" id="UP000243579"/>
    </source>
</evidence>
<dbReference type="AlphaFoldDB" id="A0A1V9YGK2"/>
<dbReference type="OrthoDB" id="70484at2759"/>
<sequence length="87" mass="9759">MEESVDWHALGLTMDQHGALVAAFNKYDKMKTGAIAVDDFAALSVDLGETFDDEEMRVAKQSLEDGNVIRLGTFLKWWVYDPKMTSS</sequence>
<organism evidence="1 2">
    <name type="scientific">Achlya hypogyna</name>
    <name type="common">Oomycete</name>
    <name type="synonym">Protoachlya hypogyna</name>
    <dbReference type="NCBI Taxonomy" id="1202772"/>
    <lineage>
        <taxon>Eukaryota</taxon>
        <taxon>Sar</taxon>
        <taxon>Stramenopiles</taxon>
        <taxon>Oomycota</taxon>
        <taxon>Saprolegniomycetes</taxon>
        <taxon>Saprolegniales</taxon>
        <taxon>Achlyaceae</taxon>
        <taxon>Achlya</taxon>
    </lineage>
</organism>
<dbReference type="Proteomes" id="UP000243579">
    <property type="component" value="Unassembled WGS sequence"/>
</dbReference>
<reference evidence="1 2" key="1">
    <citation type="journal article" date="2014" name="Genome Biol. Evol.">
        <title>The secreted proteins of Achlya hypogyna and Thraustotheca clavata identify the ancestral oomycete secretome and reveal gene acquisitions by horizontal gene transfer.</title>
        <authorList>
            <person name="Misner I."/>
            <person name="Blouin N."/>
            <person name="Leonard G."/>
            <person name="Richards T.A."/>
            <person name="Lane C.E."/>
        </authorList>
    </citation>
    <scope>NUCLEOTIDE SEQUENCE [LARGE SCALE GENOMIC DNA]</scope>
    <source>
        <strain evidence="1 2">ATCC 48635</strain>
    </source>
</reference>
<protein>
    <recommendedName>
        <fullName evidence="3">EF-hand domain-containing protein</fullName>
    </recommendedName>
</protein>
<evidence type="ECO:0008006" key="3">
    <source>
        <dbReference type="Google" id="ProtNLM"/>
    </source>
</evidence>